<comment type="caution">
    <text evidence="9">The sequence shown here is derived from an EMBL/GenBank/DDBJ whole genome shotgun (WGS) entry which is preliminary data.</text>
</comment>
<dbReference type="GO" id="GO:0019843">
    <property type="term" value="F:rRNA binding"/>
    <property type="evidence" value="ECO:0007669"/>
    <property type="project" value="UniProtKB-UniRule"/>
</dbReference>
<dbReference type="FunFam" id="3.30.1490.10:FF:000001">
    <property type="entry name" value="30S ribosomal protein S8"/>
    <property type="match status" value="1"/>
</dbReference>
<proteinExistence type="inferred from homology"/>
<dbReference type="Gene3D" id="3.30.1370.30">
    <property type="match status" value="1"/>
</dbReference>
<evidence type="ECO:0000256" key="1">
    <source>
        <dbReference type="ARBA" id="ARBA00006471"/>
    </source>
</evidence>
<accession>A0A7X2PAS6</accession>
<sequence>MAVSDPIADMLTKIRNASLAKHEKVDISSSKMKLQIIKIMKNEGFIKNFKKVTKDNQSVIRVYLKYDDAQAPVIHGLERISTPGRRVYSGYKDMPRVYNGHGVVVVSSSTGVITGKKASENKVGGELICTIW</sequence>
<evidence type="ECO:0000256" key="5">
    <source>
        <dbReference type="ARBA" id="ARBA00023274"/>
    </source>
</evidence>
<evidence type="ECO:0000313" key="10">
    <source>
        <dbReference type="Proteomes" id="UP000460549"/>
    </source>
</evidence>
<dbReference type="RefSeq" id="WP_154424389.1">
    <property type="nucleotide sequence ID" value="NZ_VUNN01000002.1"/>
</dbReference>
<evidence type="ECO:0000313" key="9">
    <source>
        <dbReference type="EMBL" id="MSU05490.1"/>
    </source>
</evidence>
<organism evidence="9 10">
    <name type="scientific">Bullifex porci</name>
    <dbReference type="NCBI Taxonomy" id="2606638"/>
    <lineage>
        <taxon>Bacteria</taxon>
        <taxon>Pseudomonadati</taxon>
        <taxon>Spirochaetota</taxon>
        <taxon>Spirochaetia</taxon>
        <taxon>Spirochaetales</taxon>
        <taxon>Spirochaetaceae</taxon>
        <taxon>Bullifex</taxon>
    </lineage>
</organism>
<dbReference type="GO" id="GO:0003735">
    <property type="term" value="F:structural constituent of ribosome"/>
    <property type="evidence" value="ECO:0007669"/>
    <property type="project" value="InterPro"/>
</dbReference>
<dbReference type="GO" id="GO:0005737">
    <property type="term" value="C:cytoplasm"/>
    <property type="evidence" value="ECO:0007669"/>
    <property type="project" value="UniProtKB-ARBA"/>
</dbReference>
<dbReference type="Proteomes" id="UP000460549">
    <property type="component" value="Unassembled WGS sequence"/>
</dbReference>
<dbReference type="InterPro" id="IPR000630">
    <property type="entry name" value="Ribosomal_uS8"/>
</dbReference>
<keyword evidence="2 8" id="KW-0699">rRNA-binding</keyword>
<dbReference type="SUPFAM" id="SSF56047">
    <property type="entry name" value="Ribosomal protein S8"/>
    <property type="match status" value="1"/>
</dbReference>
<dbReference type="HAMAP" id="MF_01302_B">
    <property type="entry name" value="Ribosomal_uS8_B"/>
    <property type="match status" value="1"/>
</dbReference>
<dbReference type="AlphaFoldDB" id="A0A7X2PAS6"/>
<dbReference type="PANTHER" id="PTHR11758">
    <property type="entry name" value="40S RIBOSOMAL PROTEIN S15A"/>
    <property type="match status" value="1"/>
</dbReference>
<dbReference type="GO" id="GO:0005840">
    <property type="term" value="C:ribosome"/>
    <property type="evidence" value="ECO:0007669"/>
    <property type="project" value="UniProtKB-KW"/>
</dbReference>
<dbReference type="FunFam" id="3.30.1370.30:FF:000002">
    <property type="entry name" value="30S ribosomal protein S8"/>
    <property type="match status" value="1"/>
</dbReference>
<gene>
    <name evidence="8 9" type="primary">rpsH</name>
    <name evidence="9" type="ORF">FYJ80_01660</name>
</gene>
<keyword evidence="10" id="KW-1185">Reference proteome</keyword>
<dbReference type="Gene3D" id="3.30.1490.10">
    <property type="match status" value="1"/>
</dbReference>
<comment type="similarity">
    <text evidence="1 8">Belongs to the universal ribosomal protein uS8 family.</text>
</comment>
<dbReference type="GO" id="GO:0006412">
    <property type="term" value="P:translation"/>
    <property type="evidence" value="ECO:0007669"/>
    <property type="project" value="UniProtKB-UniRule"/>
</dbReference>
<comment type="function">
    <text evidence="8">One of the primary rRNA binding proteins, it binds directly to 16S rRNA central domain where it helps coordinate assembly of the platform of the 30S subunit.</text>
</comment>
<dbReference type="Pfam" id="PF00410">
    <property type="entry name" value="Ribosomal_S8"/>
    <property type="match status" value="1"/>
</dbReference>
<evidence type="ECO:0000256" key="8">
    <source>
        <dbReference type="HAMAP-Rule" id="MF_01302"/>
    </source>
</evidence>
<evidence type="ECO:0000256" key="6">
    <source>
        <dbReference type="ARBA" id="ARBA00035258"/>
    </source>
</evidence>
<evidence type="ECO:0000256" key="7">
    <source>
        <dbReference type="ARBA" id="ARBA00046740"/>
    </source>
</evidence>
<protein>
    <recommendedName>
        <fullName evidence="6 8">Small ribosomal subunit protein uS8</fullName>
    </recommendedName>
</protein>
<evidence type="ECO:0000256" key="4">
    <source>
        <dbReference type="ARBA" id="ARBA00022980"/>
    </source>
</evidence>
<name>A0A7X2PAS6_9SPIO</name>
<dbReference type="InterPro" id="IPR035987">
    <property type="entry name" value="Ribosomal_uS8_sf"/>
</dbReference>
<evidence type="ECO:0000256" key="2">
    <source>
        <dbReference type="ARBA" id="ARBA00022730"/>
    </source>
</evidence>
<keyword evidence="3 8" id="KW-0694">RNA-binding</keyword>
<dbReference type="EMBL" id="VUNN01000002">
    <property type="protein sequence ID" value="MSU05490.1"/>
    <property type="molecule type" value="Genomic_DNA"/>
</dbReference>
<keyword evidence="5 8" id="KW-0687">Ribonucleoprotein</keyword>
<keyword evidence="4 8" id="KW-0689">Ribosomal protein</keyword>
<reference evidence="9 10" key="1">
    <citation type="submission" date="2019-08" db="EMBL/GenBank/DDBJ databases">
        <title>In-depth cultivation of the pig gut microbiome towards novel bacterial diversity and tailored functional studies.</title>
        <authorList>
            <person name="Wylensek D."/>
            <person name="Hitch T.C.A."/>
            <person name="Clavel T."/>
        </authorList>
    </citation>
    <scope>NUCLEOTIDE SEQUENCE [LARGE SCALE GENOMIC DNA]</scope>
    <source>
        <strain evidence="9 10">NM-380-WT-3C1</strain>
    </source>
</reference>
<dbReference type="NCBIfam" id="NF001109">
    <property type="entry name" value="PRK00136.1"/>
    <property type="match status" value="1"/>
</dbReference>
<comment type="subunit">
    <text evidence="7 8">Part of the 30S ribosomal subunit. Contacts proteins S5 and S12.</text>
</comment>
<dbReference type="GO" id="GO:1990904">
    <property type="term" value="C:ribonucleoprotein complex"/>
    <property type="evidence" value="ECO:0007669"/>
    <property type="project" value="UniProtKB-KW"/>
</dbReference>
<evidence type="ECO:0000256" key="3">
    <source>
        <dbReference type="ARBA" id="ARBA00022884"/>
    </source>
</evidence>